<feature type="region of interest" description="Disordered" evidence="2">
    <location>
        <begin position="698"/>
        <end position="718"/>
    </location>
</feature>
<feature type="repeat" description="WD" evidence="1">
    <location>
        <begin position="606"/>
        <end position="638"/>
    </location>
</feature>
<keyword evidence="3" id="KW-1133">Transmembrane helix</keyword>
<organism evidence="4 5">
    <name type="scientific">Desmophyllum pertusum</name>
    <dbReference type="NCBI Taxonomy" id="174260"/>
    <lineage>
        <taxon>Eukaryota</taxon>
        <taxon>Metazoa</taxon>
        <taxon>Cnidaria</taxon>
        <taxon>Anthozoa</taxon>
        <taxon>Hexacorallia</taxon>
        <taxon>Scleractinia</taxon>
        <taxon>Caryophylliina</taxon>
        <taxon>Caryophylliidae</taxon>
        <taxon>Desmophyllum</taxon>
    </lineage>
</organism>
<feature type="compositionally biased region" description="Pro residues" evidence="2">
    <location>
        <begin position="768"/>
        <end position="787"/>
    </location>
</feature>
<evidence type="ECO:0000313" key="5">
    <source>
        <dbReference type="Proteomes" id="UP001163046"/>
    </source>
</evidence>
<dbReference type="PROSITE" id="PS50082">
    <property type="entry name" value="WD_REPEATS_2"/>
    <property type="match status" value="2"/>
</dbReference>
<keyword evidence="3" id="KW-0812">Transmembrane</keyword>
<proteinExistence type="predicted"/>
<dbReference type="InterPro" id="IPR036322">
    <property type="entry name" value="WD40_repeat_dom_sf"/>
</dbReference>
<dbReference type="InterPro" id="IPR015943">
    <property type="entry name" value="WD40/YVTN_repeat-like_dom_sf"/>
</dbReference>
<dbReference type="SUPFAM" id="SSF50978">
    <property type="entry name" value="WD40 repeat-like"/>
    <property type="match status" value="2"/>
</dbReference>
<feature type="compositionally biased region" description="Polar residues" evidence="2">
    <location>
        <begin position="1240"/>
        <end position="1249"/>
    </location>
</feature>
<feature type="compositionally biased region" description="Polar residues" evidence="2">
    <location>
        <begin position="1001"/>
        <end position="1030"/>
    </location>
</feature>
<feature type="region of interest" description="Disordered" evidence="2">
    <location>
        <begin position="752"/>
        <end position="1174"/>
    </location>
</feature>
<feature type="compositionally biased region" description="Polar residues" evidence="2">
    <location>
        <begin position="1357"/>
        <end position="1367"/>
    </location>
</feature>
<feature type="compositionally biased region" description="Basic and acidic residues" evidence="2">
    <location>
        <begin position="978"/>
        <end position="1000"/>
    </location>
</feature>
<dbReference type="Pfam" id="PF00400">
    <property type="entry name" value="WD40"/>
    <property type="match status" value="3"/>
</dbReference>
<accession>A0A9X0D2Z4</accession>
<feature type="compositionally biased region" description="Basic and acidic residues" evidence="2">
    <location>
        <begin position="897"/>
        <end position="940"/>
    </location>
</feature>
<dbReference type="InterPro" id="IPR001680">
    <property type="entry name" value="WD40_rpt"/>
</dbReference>
<evidence type="ECO:0000256" key="2">
    <source>
        <dbReference type="SAM" id="MobiDB-lite"/>
    </source>
</evidence>
<evidence type="ECO:0000256" key="3">
    <source>
        <dbReference type="SAM" id="Phobius"/>
    </source>
</evidence>
<dbReference type="Proteomes" id="UP001163046">
    <property type="component" value="Unassembled WGS sequence"/>
</dbReference>
<feature type="compositionally biased region" description="Basic residues" evidence="2">
    <location>
        <begin position="878"/>
        <end position="896"/>
    </location>
</feature>
<feature type="repeat" description="WD" evidence="1">
    <location>
        <begin position="279"/>
        <end position="311"/>
    </location>
</feature>
<feature type="compositionally biased region" description="Basic and acidic residues" evidence="2">
    <location>
        <begin position="1219"/>
        <end position="1237"/>
    </location>
</feature>
<feature type="compositionally biased region" description="Basic and acidic residues" evidence="2">
    <location>
        <begin position="1472"/>
        <end position="1494"/>
    </location>
</feature>
<dbReference type="PANTHER" id="PTHR45532:SF3">
    <property type="match status" value="1"/>
</dbReference>
<feature type="compositionally biased region" description="Acidic residues" evidence="2">
    <location>
        <begin position="789"/>
        <end position="805"/>
    </location>
</feature>
<sequence length="1665" mass="188102">MDRPSIDAGNTEVVEFERRRMESLGEETEAGEEAQSIISDRSGYLQIPYGFHSRGSYKHASKNCEIVGVTHNSRFRQFVFLDSRGITSWSYESVYNTVTRHFNYPSYQFNVLRLIIFSRKFNVYFALSKEYVLKVFNLNFHEVFSVSAEMHSVLCMVFNHGKDELITGGTGGMKFWTFGEIEKDRQKAWERDSRPMAKLWLSVKVFLCLITLLVICDTLYLRPPGRGLPYKSNRGHPILTWGSWVKQVELDEPMQRLYCLSERNVVAYDMEGNLLFQILDAHRGPVTGCVYSKACNFIVTVGTDCDVNVWSRSKSGGRVHTFTGHSKAITKIMLHPENSALVLTAAMDGIVKVNSLDFMEELYSLPVFSEGIYWMNVVSSKLIYCCSNRVIEVFNLNHLCDFWALSRCSVTSLSLVTCRGKSTRVMVVGNDSSVRLISRKRQNLSTVLLRHQSRLLNMVKDVAYNREFNMMYLLIDEQEIWVYYTRTNPATRVESWKLDYIEDIHNQHSQDPLQRSRASTWLSEGNRMEEFSFFTMFWRGLKYHQLQANKDAVLELYHDQDMNTLNNILLCGHRSGYLHLHSLSLDNGELCEDEDARATGTKRSPPKDHHSSINSVDSNCNLEIFCSVSGDGMIKIWDRDKTLLREIMMNETLTVAAFLNTQGDILIGFKQHIFIIPNEKGTLSKLAVKNLLVYGRKTSPDLEPQNQEEEEESLSFLSDSLSLAPTEVYCSPSSTPRRLSLASSVAMSERRTSTELWELPEFGNSPVSSPPRTPPPEPTPPSTPPPGEGSEEESSGGEENTEEESQQAGDLSCDQCVDVTKGGKKKVSIVPSFRREKGRMGNVTIDSKSLRSGYGGPGYAAPVARKTVVQKPEPKTFKPLKRIPPRPLMKKTKKTKEKGEEEATKETDEKDKDKLENETEVTKDKQDDEATKESEEDSLHRSPNVVNMPTGEPKPLFRQDTGAARRVPGTSSIPQEQESTRSTKNEEKAPEKEKAKDTRGPQDTTSSLSPQKTAEGSATKAQSGAKSPSAETGDENAAEAQDKQADGKEEGNEETAQSSQKEKPLKSYSPEPNEVPLVTYIDPDTGEVLQKPADEVPDDAEILEDYEDDDELEGIDEFPSAAADDLTSSFRNKRSDRGQKNVSFTPEHARASRPNRQLPNLHTSGRDSPTLRSHNGVVFKEAVLPVYDSNRPGDLFSKVSKSSSGVSPLTIFALARSRRENTEKAGKHRSHSADAHSRQKQGSSENSSLRADDANLDDFELNDDDFARLIDKMSLQETPGSSRPPSVRKQGSTLMRWCIRALKKTDRDVLFPPKPTRPNSSPSQRTAESKPARKDRDAFRGNTLYLNTKDTPKRPQTADTIRSNATSNEEHSMFPYKTPRRTQTRDHKSAPPVRVSTWRHVSSDEDEDFIDAYQAMNSSLGLHESDEDYMKDSISRAGSERQTDTRDLPMLDTTDYGGNWQNKVLERAHRLKQQRLERQKTATERRQALDSKQKERWKKSSHFECAQESPFKSESSFEFITPPPTVVRNVTPTLPSHETQNRNKEQELSNERPYRLRLNPQSGGLVLTPVAKSLMNLKTYDHHVSDVANVLPKPPPSASIPSKCSRYVLVAQPDVRESRAQATAMEETLLMLRFPKSRARKRHTSATIPRLYSNRNARVQTSYEM</sequence>
<dbReference type="Gene3D" id="2.130.10.10">
    <property type="entry name" value="YVTN repeat-like/Quinoprotein amine dehydrogenase"/>
    <property type="match status" value="2"/>
</dbReference>
<dbReference type="OrthoDB" id="6262491at2759"/>
<feature type="compositionally biased region" description="Polar residues" evidence="2">
    <location>
        <begin position="1317"/>
        <end position="1326"/>
    </location>
</feature>
<comment type="caution">
    <text evidence="4">The sequence shown here is derived from an EMBL/GenBank/DDBJ whole genome shotgun (WGS) entry which is preliminary data.</text>
</comment>
<feature type="compositionally biased region" description="Acidic residues" evidence="2">
    <location>
        <begin position="1095"/>
        <end position="1116"/>
    </location>
</feature>
<feature type="compositionally biased region" description="Basic and acidic residues" evidence="2">
    <location>
        <begin position="1040"/>
        <end position="1050"/>
    </location>
</feature>
<dbReference type="PANTHER" id="PTHR45532">
    <property type="entry name" value="WD REPEAT-CONTAINING PROTEIN 97"/>
    <property type="match status" value="1"/>
</dbReference>
<feature type="region of interest" description="Disordered" evidence="2">
    <location>
        <begin position="1219"/>
        <end position="1256"/>
    </location>
</feature>
<gene>
    <name evidence="4" type="ORF">OS493_031725</name>
</gene>
<feature type="compositionally biased region" description="Basic and acidic residues" evidence="2">
    <location>
        <begin position="1327"/>
        <end position="1339"/>
    </location>
</feature>
<feature type="region of interest" description="Disordered" evidence="2">
    <location>
        <begin position="1273"/>
        <end position="1293"/>
    </location>
</feature>
<feature type="region of interest" description="Disordered" evidence="2">
    <location>
        <begin position="1306"/>
        <end position="1372"/>
    </location>
</feature>
<feature type="compositionally biased region" description="Polar residues" evidence="2">
    <location>
        <begin position="1154"/>
        <end position="1173"/>
    </location>
</feature>
<keyword evidence="5" id="KW-1185">Reference proteome</keyword>
<evidence type="ECO:0000313" key="4">
    <source>
        <dbReference type="EMBL" id="KAJ7382949.1"/>
    </source>
</evidence>
<dbReference type="EMBL" id="MU825910">
    <property type="protein sequence ID" value="KAJ7382949.1"/>
    <property type="molecule type" value="Genomic_DNA"/>
</dbReference>
<feature type="compositionally biased region" description="Polar residues" evidence="2">
    <location>
        <begin position="1275"/>
        <end position="1293"/>
    </location>
</feature>
<keyword evidence="3" id="KW-0472">Membrane</keyword>
<evidence type="ECO:0000256" key="1">
    <source>
        <dbReference type="PROSITE-ProRule" id="PRU00221"/>
    </source>
</evidence>
<reference evidence="4" key="1">
    <citation type="submission" date="2023-01" db="EMBL/GenBank/DDBJ databases">
        <title>Genome assembly of the deep-sea coral Lophelia pertusa.</title>
        <authorList>
            <person name="Herrera S."/>
            <person name="Cordes E."/>
        </authorList>
    </citation>
    <scope>NUCLEOTIDE SEQUENCE</scope>
    <source>
        <strain evidence="4">USNM1676648</strain>
        <tissue evidence="4">Polyp</tissue>
    </source>
</reference>
<dbReference type="SMART" id="SM00320">
    <property type="entry name" value="WD40"/>
    <property type="match status" value="5"/>
</dbReference>
<protein>
    <submittedName>
        <fullName evidence="4">Uncharacterized protein</fullName>
    </submittedName>
</protein>
<name>A0A9X0D2Z4_9CNID</name>
<keyword evidence="1" id="KW-0853">WD repeat</keyword>
<feature type="transmembrane region" description="Helical" evidence="3">
    <location>
        <begin position="199"/>
        <end position="221"/>
    </location>
</feature>
<feature type="region of interest" description="Disordered" evidence="2">
    <location>
        <begin position="1472"/>
        <end position="1495"/>
    </location>
</feature>